<feature type="region of interest" description="Disordered" evidence="1">
    <location>
        <begin position="455"/>
        <end position="486"/>
    </location>
</feature>
<reference evidence="2 3" key="1">
    <citation type="submission" date="2024-06" db="EMBL/GenBank/DDBJ databases">
        <title>The Natural Products Discovery Center: Release of the First 8490 Sequenced Strains for Exploring Actinobacteria Biosynthetic Diversity.</title>
        <authorList>
            <person name="Kalkreuter E."/>
            <person name="Kautsar S.A."/>
            <person name="Yang D."/>
            <person name="Bader C.D."/>
            <person name="Teijaro C.N."/>
            <person name="Fluegel L."/>
            <person name="Davis C.M."/>
            <person name="Simpson J.R."/>
            <person name="Lauterbach L."/>
            <person name="Steele A.D."/>
            <person name="Gui C."/>
            <person name="Meng S."/>
            <person name="Li G."/>
            <person name="Viehrig K."/>
            <person name="Ye F."/>
            <person name="Su P."/>
            <person name="Kiefer A.F."/>
            <person name="Nichols A."/>
            <person name="Cepeda A.J."/>
            <person name="Yan W."/>
            <person name="Fan B."/>
            <person name="Jiang Y."/>
            <person name="Adhikari A."/>
            <person name="Zheng C.-J."/>
            <person name="Schuster L."/>
            <person name="Cowan T.M."/>
            <person name="Smanski M.J."/>
            <person name="Chevrette M.G."/>
            <person name="De Carvalho L.P.S."/>
            <person name="Shen B."/>
        </authorList>
    </citation>
    <scope>NUCLEOTIDE SEQUENCE [LARGE SCALE GENOMIC DNA]</scope>
    <source>
        <strain evidence="2 3">NPDC048946</strain>
    </source>
</reference>
<evidence type="ECO:0000313" key="3">
    <source>
        <dbReference type="Proteomes" id="UP001551482"/>
    </source>
</evidence>
<name>A0ABV3DLG0_9ACTN</name>
<dbReference type="EMBL" id="JBEZFP010000066">
    <property type="protein sequence ID" value="MEU8136589.1"/>
    <property type="molecule type" value="Genomic_DNA"/>
</dbReference>
<dbReference type="RefSeq" id="WP_358357261.1">
    <property type="nucleotide sequence ID" value="NZ_JBEZFP010000066.1"/>
</dbReference>
<accession>A0ABV3DLG0</accession>
<dbReference type="Proteomes" id="UP001551482">
    <property type="component" value="Unassembled WGS sequence"/>
</dbReference>
<evidence type="ECO:0000313" key="2">
    <source>
        <dbReference type="EMBL" id="MEU8136589.1"/>
    </source>
</evidence>
<keyword evidence="3" id="KW-1185">Reference proteome</keyword>
<protein>
    <submittedName>
        <fullName evidence="2">Phage portal protein</fullName>
    </submittedName>
</protein>
<dbReference type="Pfam" id="PF05133">
    <property type="entry name" value="SPP1_portal"/>
    <property type="match status" value="1"/>
</dbReference>
<organism evidence="2 3">
    <name type="scientific">Streptodolium elevatio</name>
    <dbReference type="NCBI Taxonomy" id="3157996"/>
    <lineage>
        <taxon>Bacteria</taxon>
        <taxon>Bacillati</taxon>
        <taxon>Actinomycetota</taxon>
        <taxon>Actinomycetes</taxon>
        <taxon>Kitasatosporales</taxon>
        <taxon>Streptomycetaceae</taxon>
        <taxon>Streptodolium</taxon>
    </lineage>
</organism>
<gene>
    <name evidence="2" type="ORF">AB0C36_24140</name>
</gene>
<proteinExistence type="predicted"/>
<sequence length="486" mass="54263">MLVPEPGSPDWWLLRLGRKLYNRRPELDRRWDWYTGNHPLPQAPAKAVQAYRDFQKNARTNFLAMVVDASVNRLNAIGITGADGKPDDQAWSWWQLNKMDSRQKTLYRTALALGVAYVIVGEHPDKPGQPLISIEHPRDCITEHDPATGEVKSALKVWYDEIERLACADVWVKGEGRTEYRREQAGRRFALSAKTWEPGVQVNDGFDRPPVLAFECRPELGEEPQPEFARGIEPQNRINLGVLNRMTVGRISAHPQRWVTGHQFATRTEMVTEVDSETGLPISVPRQIPDGNPFIPDPASTWASSNPDAKFGQFPQADMLGYLKVHDADIRDLLVLTATPTYVVAGDLVNIATETVVALDELNQAKVGEHQTNWGEQEEEMFGLCSVVAGEPRDFTEHEVRWQNSRHLNPAVLADMATKLKAVGYPLEALAEKIGESPQKTKRIVAMAAGEAMLRAGAEQAARQPTPPPRSTREGRGEQLALEVDA</sequence>
<comment type="caution">
    <text evidence="2">The sequence shown here is derived from an EMBL/GenBank/DDBJ whole genome shotgun (WGS) entry which is preliminary data.</text>
</comment>
<dbReference type="InterPro" id="IPR021145">
    <property type="entry name" value="Portal_protein_SPP1_Gp6-like"/>
</dbReference>
<evidence type="ECO:0000256" key="1">
    <source>
        <dbReference type="SAM" id="MobiDB-lite"/>
    </source>
</evidence>